<dbReference type="InterPro" id="IPR029062">
    <property type="entry name" value="Class_I_gatase-like"/>
</dbReference>
<dbReference type="Pfam" id="PF00425">
    <property type="entry name" value="Chorismate_bind"/>
    <property type="match status" value="1"/>
</dbReference>
<accession>A0ABP8BTQ2</accession>
<dbReference type="Proteomes" id="UP001501710">
    <property type="component" value="Unassembled WGS sequence"/>
</dbReference>
<dbReference type="InterPro" id="IPR006805">
    <property type="entry name" value="Anth_synth_I_N"/>
</dbReference>
<evidence type="ECO:0000256" key="2">
    <source>
        <dbReference type="SAM" id="MobiDB-lite"/>
    </source>
</evidence>
<dbReference type="NCBIfam" id="TIGR01815">
    <property type="entry name" value="TrpE-clade3"/>
    <property type="match status" value="1"/>
</dbReference>
<comment type="caution">
    <text evidence="6">The sequence shown here is derived from an EMBL/GenBank/DDBJ whole genome shotgun (WGS) entry which is preliminary data.</text>
</comment>
<dbReference type="InterPro" id="IPR015890">
    <property type="entry name" value="Chorismate_C"/>
</dbReference>
<evidence type="ECO:0000259" key="4">
    <source>
        <dbReference type="Pfam" id="PF00425"/>
    </source>
</evidence>
<evidence type="ECO:0000259" key="3">
    <source>
        <dbReference type="Pfam" id="PF00117"/>
    </source>
</evidence>
<feature type="compositionally biased region" description="Basic and acidic residues" evidence="2">
    <location>
        <begin position="222"/>
        <end position="292"/>
    </location>
</feature>
<name>A0ABP8BTQ2_9ACTN</name>
<feature type="domain" description="Glutamine amidotransferase" evidence="3">
    <location>
        <begin position="604"/>
        <end position="779"/>
    </location>
</feature>
<gene>
    <name evidence="6" type="ORF">GCM10022254_08730</name>
</gene>
<keyword evidence="1" id="KW-0315">Glutamine amidotransferase</keyword>
<organism evidence="6 7">
    <name type="scientific">Actinomadura meridiana</name>
    <dbReference type="NCBI Taxonomy" id="559626"/>
    <lineage>
        <taxon>Bacteria</taxon>
        <taxon>Bacillati</taxon>
        <taxon>Actinomycetota</taxon>
        <taxon>Actinomycetes</taxon>
        <taxon>Streptosporangiales</taxon>
        <taxon>Thermomonosporaceae</taxon>
        <taxon>Actinomadura</taxon>
    </lineage>
</organism>
<dbReference type="PANTHER" id="PTHR11236">
    <property type="entry name" value="AMINOBENZOATE/ANTHRANILATE SYNTHASE"/>
    <property type="match status" value="1"/>
</dbReference>
<feature type="domain" description="Anthranilate synthase component I N-terminal" evidence="5">
    <location>
        <begin position="45"/>
        <end position="207"/>
    </location>
</feature>
<proteinExistence type="predicted"/>
<evidence type="ECO:0008006" key="8">
    <source>
        <dbReference type="Google" id="ProtNLM"/>
    </source>
</evidence>
<dbReference type="Pfam" id="PF00117">
    <property type="entry name" value="GATase"/>
    <property type="match status" value="1"/>
</dbReference>
<dbReference type="SUPFAM" id="SSF56322">
    <property type="entry name" value="ADC synthase"/>
    <property type="match status" value="1"/>
</dbReference>
<keyword evidence="7" id="KW-1185">Reference proteome</keyword>
<protein>
    <recommendedName>
        <fullName evidence="8">Anthranilate synthase</fullName>
    </recommendedName>
</protein>
<dbReference type="InterPro" id="IPR010112">
    <property type="entry name" value="TrpE-G_bact"/>
</dbReference>
<dbReference type="InterPro" id="IPR019999">
    <property type="entry name" value="Anth_synth_I-like"/>
</dbReference>
<evidence type="ECO:0000313" key="6">
    <source>
        <dbReference type="EMBL" id="GAA4225861.1"/>
    </source>
</evidence>
<dbReference type="PRINTS" id="PR00096">
    <property type="entry name" value="GATASE"/>
</dbReference>
<dbReference type="InterPro" id="IPR017926">
    <property type="entry name" value="GATASE"/>
</dbReference>
<evidence type="ECO:0000259" key="5">
    <source>
        <dbReference type="Pfam" id="PF04715"/>
    </source>
</evidence>
<sequence length="795" mass="86426">MDTDSQHPPTGEFVTQFVTGGGVRVTRTATPVDSGRKSDALNALVAAVGERRGGVLSSGMEYPGRYSRWHMAYVDPCLEIVARGRVVAVRALNERGRVLLPALAAVLRPTGEVRADEPGVFEVFVPPGEEFFPEEERSRQPTVFTALRAVTDLFGCDDPHLGLYGAFGYDLSLQFEPLRTNLERPADQRDLVLHLPDELVVVDRKRETSHRMSYDFEVDEPSEARRLDGGGRGLEDGEPSEARRLDGGGRGLEDGEPSGARRLDGGGRGLEDGEPSGARRLDGGGRGLEDGQRSTVGLARATEPTPVAARAELPPQPVPGVYAQMVRDAKEKFVRGDLFEVTPGHAMYARCDAPTAFFERLRETNPAPYEFLFNLGDGEYLVGASPEMFVRVTGDRVETCPIAGTIKRGDDALEDAEQIRAILSSTKDESELTMCTDVDRNDKSRVCVPGSVRVLGRRQIEMYSRLIHTVDHIEGRLRPGFDALDAFLTHMWAVTVTGAPKTWAMQFIEDHEASPRRWYGGAVGCVGFDGSMNTGLTLRTAQIRDGVATVRAGATLLYDSDPDAEERETHLKASALLGALAESEAETTAPEAAPERPGDGVKVLLVDYEDSFVNTLADYFRQQGADVVTLRHGFPLRMLDEHDPGLVVLSPGPGRPEDFATRPLLDALDERNLPVFGVCLGLQAMVEHAGGELTLLPEPSHGKPGQVEVTGTAAEGSLFEGLPDEFTAARYHSLHTTPDRVKGYRVTALTGDVVMGIEDPARRHWAVQFHPESILTATGGAGHRIVANVLRLSRS</sequence>
<reference evidence="7" key="1">
    <citation type="journal article" date="2019" name="Int. J. Syst. Evol. Microbiol.">
        <title>The Global Catalogue of Microorganisms (GCM) 10K type strain sequencing project: providing services to taxonomists for standard genome sequencing and annotation.</title>
        <authorList>
            <consortium name="The Broad Institute Genomics Platform"/>
            <consortium name="The Broad Institute Genome Sequencing Center for Infectious Disease"/>
            <person name="Wu L."/>
            <person name="Ma J."/>
        </authorList>
    </citation>
    <scope>NUCLEOTIDE SEQUENCE [LARGE SCALE GENOMIC DNA]</scope>
    <source>
        <strain evidence="7">JCM 17440</strain>
    </source>
</reference>
<feature type="region of interest" description="Disordered" evidence="2">
    <location>
        <begin position="213"/>
        <end position="295"/>
    </location>
</feature>
<dbReference type="Pfam" id="PF04715">
    <property type="entry name" value="Anth_synt_I_N"/>
    <property type="match status" value="1"/>
</dbReference>
<dbReference type="RefSeq" id="WP_344890061.1">
    <property type="nucleotide sequence ID" value="NZ_BAABAS010000004.1"/>
</dbReference>
<feature type="domain" description="Chorismate-utilising enzyme C-terminal" evidence="4">
    <location>
        <begin position="322"/>
        <end position="572"/>
    </location>
</feature>
<dbReference type="PRINTS" id="PR00097">
    <property type="entry name" value="ANTSNTHASEII"/>
</dbReference>
<dbReference type="EMBL" id="BAABAS010000004">
    <property type="protein sequence ID" value="GAA4225861.1"/>
    <property type="molecule type" value="Genomic_DNA"/>
</dbReference>
<dbReference type="Gene3D" id="3.60.120.10">
    <property type="entry name" value="Anthranilate synthase"/>
    <property type="match status" value="1"/>
</dbReference>
<dbReference type="CDD" id="cd01743">
    <property type="entry name" value="GATase1_Anthranilate_Synthase"/>
    <property type="match status" value="1"/>
</dbReference>
<dbReference type="SUPFAM" id="SSF52317">
    <property type="entry name" value="Class I glutamine amidotransferase-like"/>
    <property type="match status" value="1"/>
</dbReference>
<dbReference type="Gene3D" id="3.40.50.880">
    <property type="match status" value="1"/>
</dbReference>
<evidence type="ECO:0000256" key="1">
    <source>
        <dbReference type="ARBA" id="ARBA00022962"/>
    </source>
</evidence>
<dbReference type="PANTHER" id="PTHR11236:SF9">
    <property type="entry name" value="ANTHRANILATE SYNTHASE COMPONENT 1"/>
    <property type="match status" value="1"/>
</dbReference>
<dbReference type="NCBIfam" id="NF010081">
    <property type="entry name" value="PRK13566.1"/>
    <property type="match status" value="1"/>
</dbReference>
<dbReference type="InterPro" id="IPR005801">
    <property type="entry name" value="ADC_synthase"/>
</dbReference>
<evidence type="ECO:0000313" key="7">
    <source>
        <dbReference type="Proteomes" id="UP001501710"/>
    </source>
</evidence>
<dbReference type="PROSITE" id="PS51273">
    <property type="entry name" value="GATASE_TYPE_1"/>
    <property type="match status" value="1"/>
</dbReference>
<dbReference type="InterPro" id="IPR006221">
    <property type="entry name" value="TrpG/PapA_dom"/>
</dbReference>